<reference evidence="2 3" key="1">
    <citation type="submission" date="2020-01" db="EMBL/GenBank/DDBJ databases">
        <title>Genome sequence of Desulfovibrio aerotolerans DSM 16695(T).</title>
        <authorList>
            <person name="Karnachuk O."/>
            <person name="Avakyan M."/>
            <person name="Mardanov A."/>
            <person name="Kadnikov V."/>
            <person name="Ravin N."/>
        </authorList>
    </citation>
    <scope>NUCLEOTIDE SEQUENCE [LARGE SCALE GENOMIC DNA]</scope>
    <source>
        <strain evidence="2 3">DSM 16695</strain>
    </source>
</reference>
<evidence type="ECO:0000259" key="1">
    <source>
        <dbReference type="PROSITE" id="PS50042"/>
    </source>
</evidence>
<dbReference type="PROSITE" id="PS50042">
    <property type="entry name" value="CNMP_BINDING_3"/>
    <property type="match status" value="1"/>
</dbReference>
<sequence length="175" mass="19279">MSDDAWTRAALFARLSAEELALVAPCFETVTRPAHTAVIAEGEPGDDMFLLVAGRVRVSKSMLLKDISATILDAEQAEKTLVELSDAQSPFFGEMALLDRDIRSATVTCLTDCRFLRIDRDRFFTFVAENPVIGVKLLTVLARRLAGVVRKNNVELVKLTTALALVLSRRGAERK</sequence>
<dbReference type="GO" id="GO:0030552">
    <property type="term" value="F:cAMP binding"/>
    <property type="evidence" value="ECO:0007669"/>
    <property type="project" value="TreeGrafter"/>
</dbReference>
<dbReference type="CDD" id="cd00038">
    <property type="entry name" value="CAP_ED"/>
    <property type="match status" value="1"/>
</dbReference>
<dbReference type="Pfam" id="PF00027">
    <property type="entry name" value="cNMP_binding"/>
    <property type="match status" value="1"/>
</dbReference>
<dbReference type="Gene3D" id="2.60.120.10">
    <property type="entry name" value="Jelly Rolls"/>
    <property type="match status" value="1"/>
</dbReference>
<dbReference type="EMBL" id="WVUD01000019">
    <property type="protein sequence ID" value="MYL83748.1"/>
    <property type="molecule type" value="Genomic_DNA"/>
</dbReference>
<dbReference type="RefSeq" id="WP_160961226.1">
    <property type="nucleotide sequence ID" value="NZ_WVUD01000019.1"/>
</dbReference>
<gene>
    <name evidence="2" type="ORF">GTA51_11480</name>
</gene>
<keyword evidence="3" id="KW-1185">Reference proteome</keyword>
<dbReference type="InterPro" id="IPR014710">
    <property type="entry name" value="RmlC-like_jellyroll"/>
</dbReference>
<evidence type="ECO:0000313" key="3">
    <source>
        <dbReference type="Proteomes" id="UP000482487"/>
    </source>
</evidence>
<comment type="caution">
    <text evidence="2">The sequence shown here is derived from an EMBL/GenBank/DDBJ whole genome shotgun (WGS) entry which is preliminary data.</text>
</comment>
<dbReference type="Proteomes" id="UP000482487">
    <property type="component" value="Unassembled WGS sequence"/>
</dbReference>
<dbReference type="PANTHER" id="PTHR11635">
    <property type="entry name" value="CAMP-DEPENDENT PROTEIN KINASE REGULATORY CHAIN"/>
    <property type="match status" value="1"/>
</dbReference>
<protein>
    <submittedName>
        <fullName evidence="2">Cyclic nucleotide-binding domain-containing protein</fullName>
    </submittedName>
</protein>
<dbReference type="PROSITE" id="PS00889">
    <property type="entry name" value="CNMP_BINDING_2"/>
    <property type="match status" value="1"/>
</dbReference>
<dbReference type="InterPro" id="IPR018490">
    <property type="entry name" value="cNMP-bd_dom_sf"/>
</dbReference>
<dbReference type="GO" id="GO:0034236">
    <property type="term" value="F:protein kinase A catalytic subunit binding"/>
    <property type="evidence" value="ECO:0007669"/>
    <property type="project" value="TreeGrafter"/>
</dbReference>
<feature type="domain" description="Cyclic nucleotide-binding" evidence="1">
    <location>
        <begin position="11"/>
        <end position="144"/>
    </location>
</feature>
<dbReference type="InterPro" id="IPR050503">
    <property type="entry name" value="cAMP-dep_PK_reg_su-like"/>
</dbReference>
<dbReference type="SUPFAM" id="SSF51206">
    <property type="entry name" value="cAMP-binding domain-like"/>
    <property type="match status" value="1"/>
</dbReference>
<dbReference type="SMART" id="SM00100">
    <property type="entry name" value="cNMP"/>
    <property type="match status" value="1"/>
</dbReference>
<organism evidence="2 3">
    <name type="scientific">Solidesulfovibrio aerotolerans</name>
    <dbReference type="NCBI Taxonomy" id="295255"/>
    <lineage>
        <taxon>Bacteria</taxon>
        <taxon>Pseudomonadati</taxon>
        <taxon>Thermodesulfobacteriota</taxon>
        <taxon>Desulfovibrionia</taxon>
        <taxon>Desulfovibrionales</taxon>
        <taxon>Desulfovibrionaceae</taxon>
        <taxon>Solidesulfovibrio</taxon>
    </lineage>
</organism>
<dbReference type="AlphaFoldDB" id="A0A7C9MJ82"/>
<dbReference type="OrthoDB" id="9784809at2"/>
<dbReference type="GO" id="GO:0005829">
    <property type="term" value="C:cytosol"/>
    <property type="evidence" value="ECO:0007669"/>
    <property type="project" value="TreeGrafter"/>
</dbReference>
<dbReference type="GO" id="GO:0004862">
    <property type="term" value="F:cAMP-dependent protein kinase inhibitor activity"/>
    <property type="evidence" value="ECO:0007669"/>
    <property type="project" value="TreeGrafter"/>
</dbReference>
<dbReference type="InterPro" id="IPR018488">
    <property type="entry name" value="cNMP-bd_CS"/>
</dbReference>
<dbReference type="PANTHER" id="PTHR11635:SF152">
    <property type="entry name" value="CAMP-DEPENDENT PROTEIN KINASE TYPE I REGULATORY SUBUNIT-RELATED"/>
    <property type="match status" value="1"/>
</dbReference>
<dbReference type="GO" id="GO:0005952">
    <property type="term" value="C:cAMP-dependent protein kinase complex"/>
    <property type="evidence" value="ECO:0007669"/>
    <property type="project" value="InterPro"/>
</dbReference>
<dbReference type="InterPro" id="IPR000595">
    <property type="entry name" value="cNMP-bd_dom"/>
</dbReference>
<evidence type="ECO:0000313" key="2">
    <source>
        <dbReference type="EMBL" id="MYL83748.1"/>
    </source>
</evidence>
<accession>A0A7C9MJ82</accession>
<proteinExistence type="predicted"/>
<dbReference type="PROSITE" id="PS00888">
    <property type="entry name" value="CNMP_BINDING_1"/>
    <property type="match status" value="1"/>
</dbReference>
<name>A0A7C9MJ82_9BACT</name>